<dbReference type="STRING" id="755172.HMPREF1863_01309"/>
<dbReference type="RefSeq" id="WP_068368599.1">
    <property type="nucleotide sequence ID" value="NZ_CAUPGT010000010.1"/>
</dbReference>
<accession>A0A134ACY9</accession>
<proteinExistence type="predicted"/>
<feature type="transmembrane region" description="Helical" evidence="1">
    <location>
        <begin position="120"/>
        <end position="142"/>
    </location>
</feature>
<name>A0A134ACY9_9FIRM</name>
<keyword evidence="1" id="KW-0812">Transmembrane</keyword>
<feature type="transmembrane region" description="Helical" evidence="1">
    <location>
        <begin position="12"/>
        <end position="32"/>
    </location>
</feature>
<gene>
    <name evidence="3" type="ORF">HMPREF1863_01309</name>
</gene>
<dbReference type="AlphaFoldDB" id="A0A134ACY9"/>
<dbReference type="CDD" id="cd09877">
    <property type="entry name" value="PIN_YacL-like"/>
    <property type="match status" value="1"/>
</dbReference>
<dbReference type="Pfam" id="PF13638">
    <property type="entry name" value="PIN_4"/>
    <property type="match status" value="1"/>
</dbReference>
<feature type="domain" description="PIN" evidence="2">
    <location>
        <begin position="174"/>
        <end position="281"/>
    </location>
</feature>
<evidence type="ECO:0000313" key="4">
    <source>
        <dbReference type="Proteomes" id="UP000070442"/>
    </source>
</evidence>
<feature type="transmembrane region" description="Helical" evidence="1">
    <location>
        <begin position="52"/>
        <end position="71"/>
    </location>
</feature>
<dbReference type="SUPFAM" id="SSF88723">
    <property type="entry name" value="PIN domain-like"/>
    <property type="match status" value="1"/>
</dbReference>
<dbReference type="Proteomes" id="UP000070442">
    <property type="component" value="Unassembled WGS sequence"/>
</dbReference>
<sequence>MRIKSDRIVHVIFRILFTLLGVAVGRMVLAFLPGLDAMTSIHRWIPTRYLPIPVLIIFAIIFFILGKYAFAFLKQLISLIESDMKDLPAGDILWGFLGLVLGIFVAFLVSIPVYRFNIPYVSSFVSLLIYAVLGILGIRVMLTKREEFATGLRALFTQNRGEWRSRLGDKRTAPSKILDTSVIIDGRIVDIIDLGFIEEPIVVPTFVLAELQGIADSPNGMSRAKGRKGLDSLKALQDEGKRKINVVEKNYDDLHEVDDMLMRFAKESKGIIVTNDFNLNKVAEVQGIKVLNINALANAMKPVFVNGERINVFVVKPGSQDKQGLGYLDDGTMIVVENGIDYLGETIDCVVTSMLQTSAGKMIFAKPVE</sequence>
<dbReference type="InterPro" id="IPR029060">
    <property type="entry name" value="PIN-like_dom_sf"/>
</dbReference>
<reference evidence="4" key="1">
    <citation type="submission" date="2016-01" db="EMBL/GenBank/DDBJ databases">
        <authorList>
            <person name="Mitreva M."/>
            <person name="Pepin K.H."/>
            <person name="Mihindukulasuriya K.A."/>
            <person name="Fulton R."/>
            <person name="Fronick C."/>
            <person name="O'Laughlin M."/>
            <person name="Miner T."/>
            <person name="Herter B."/>
            <person name="Rosa B.A."/>
            <person name="Cordes M."/>
            <person name="Tomlinson C."/>
            <person name="Wollam A."/>
            <person name="Palsikar V.B."/>
            <person name="Mardis E.R."/>
            <person name="Wilson R.K."/>
        </authorList>
    </citation>
    <scope>NUCLEOTIDE SEQUENCE [LARGE SCALE GENOMIC DNA]</scope>
    <source>
        <strain evidence="4">DNF00729</strain>
    </source>
</reference>
<evidence type="ECO:0000259" key="2">
    <source>
        <dbReference type="SMART" id="SM00670"/>
    </source>
</evidence>
<evidence type="ECO:0000313" key="3">
    <source>
        <dbReference type="EMBL" id="KXB65583.1"/>
    </source>
</evidence>
<dbReference type="PANTHER" id="PTHR11603">
    <property type="entry name" value="AAA FAMILY ATPASE"/>
    <property type="match status" value="1"/>
</dbReference>
<comment type="caution">
    <text evidence="3">The sequence shown here is derived from an EMBL/GenBank/DDBJ whole genome shotgun (WGS) entry which is preliminary data.</text>
</comment>
<dbReference type="EMBL" id="LSDG01000040">
    <property type="protein sequence ID" value="KXB65583.1"/>
    <property type="molecule type" value="Genomic_DNA"/>
</dbReference>
<dbReference type="PANTHER" id="PTHR11603:SF147">
    <property type="entry name" value="MEMBRANE PROTEIN"/>
    <property type="match status" value="1"/>
</dbReference>
<dbReference type="Gene3D" id="3.40.50.1010">
    <property type="entry name" value="5'-nuclease"/>
    <property type="match status" value="1"/>
</dbReference>
<protein>
    <submittedName>
        <fullName evidence="3">PIN domain protein</fullName>
    </submittedName>
</protein>
<evidence type="ECO:0000256" key="1">
    <source>
        <dbReference type="SAM" id="Phobius"/>
    </source>
</evidence>
<dbReference type="OrthoDB" id="9780734at2"/>
<dbReference type="InterPro" id="IPR002716">
    <property type="entry name" value="PIN_dom"/>
</dbReference>
<keyword evidence="1" id="KW-1133">Transmembrane helix</keyword>
<organism evidence="3 4">
    <name type="scientific">Aedoeadaptatus coxii</name>
    <dbReference type="NCBI Taxonomy" id="755172"/>
    <lineage>
        <taxon>Bacteria</taxon>
        <taxon>Bacillati</taxon>
        <taxon>Bacillota</taxon>
        <taxon>Tissierellia</taxon>
        <taxon>Tissierellales</taxon>
        <taxon>Peptoniphilaceae</taxon>
        <taxon>Aedoeadaptatus</taxon>
    </lineage>
</organism>
<keyword evidence="1" id="KW-0472">Membrane</keyword>
<dbReference type="SMART" id="SM00670">
    <property type="entry name" value="PINc"/>
    <property type="match status" value="1"/>
</dbReference>
<keyword evidence="4" id="KW-1185">Reference proteome</keyword>
<dbReference type="PATRIC" id="fig|755172.3.peg.1272"/>
<feature type="transmembrane region" description="Helical" evidence="1">
    <location>
        <begin position="92"/>
        <end position="114"/>
    </location>
</feature>
<dbReference type="InterPro" id="IPR052041">
    <property type="entry name" value="Nucleic_acid_metab_PIN/TRAM"/>
</dbReference>